<keyword evidence="5 7" id="KW-0676">Redox-active center</keyword>
<keyword evidence="4 7" id="KW-1015">Disulfide bond</keyword>
<dbReference type="PROSITE" id="PS00194">
    <property type="entry name" value="THIOREDOXIN_1"/>
    <property type="match status" value="1"/>
</dbReference>
<dbReference type="PANTHER" id="PTHR45663:SF11">
    <property type="entry name" value="GEO12009P1"/>
    <property type="match status" value="1"/>
</dbReference>
<comment type="similarity">
    <text evidence="1 6">Belongs to the thioredoxin family.</text>
</comment>
<dbReference type="GO" id="GO:0005737">
    <property type="term" value="C:cytoplasm"/>
    <property type="evidence" value="ECO:0007669"/>
    <property type="project" value="TreeGrafter"/>
</dbReference>
<dbReference type="OrthoDB" id="9790390at2"/>
<dbReference type="PIRSF" id="PIRSF000077">
    <property type="entry name" value="Thioredoxin"/>
    <property type="match status" value="1"/>
</dbReference>
<protein>
    <recommendedName>
        <fullName evidence="6">Thioredoxin</fullName>
    </recommendedName>
</protein>
<dbReference type="Gene3D" id="3.40.30.10">
    <property type="entry name" value="Glutaredoxin"/>
    <property type="match status" value="1"/>
</dbReference>
<reference evidence="10" key="1">
    <citation type="submission" date="2016-10" db="EMBL/GenBank/DDBJ databases">
        <authorList>
            <person name="Varghese N."/>
            <person name="Submissions S."/>
        </authorList>
    </citation>
    <scope>NUCLEOTIDE SEQUENCE [LARGE SCALE GENOMIC DNA]</scope>
    <source>
        <strain evidence="10">BL47</strain>
    </source>
</reference>
<dbReference type="Proteomes" id="UP000198704">
    <property type="component" value="Unassembled WGS sequence"/>
</dbReference>
<evidence type="ECO:0000256" key="6">
    <source>
        <dbReference type="PIRNR" id="PIRNR000077"/>
    </source>
</evidence>
<dbReference type="PANTHER" id="PTHR45663">
    <property type="entry name" value="GEO12009P1"/>
    <property type="match status" value="1"/>
</dbReference>
<evidence type="ECO:0000256" key="1">
    <source>
        <dbReference type="ARBA" id="ARBA00008987"/>
    </source>
</evidence>
<evidence type="ECO:0000256" key="7">
    <source>
        <dbReference type="PIRSR" id="PIRSR000077-4"/>
    </source>
</evidence>
<dbReference type="PRINTS" id="PR00421">
    <property type="entry name" value="THIOREDOXIN"/>
</dbReference>
<dbReference type="AlphaFoldDB" id="A0A1H0L412"/>
<keyword evidence="10" id="KW-1185">Reference proteome</keyword>
<dbReference type="RefSeq" id="WP_091722735.1">
    <property type="nucleotide sequence ID" value="NZ_FNHS01000031.1"/>
</dbReference>
<evidence type="ECO:0000256" key="2">
    <source>
        <dbReference type="ARBA" id="ARBA00022448"/>
    </source>
</evidence>
<feature type="domain" description="Thioredoxin" evidence="8">
    <location>
        <begin position="1"/>
        <end position="107"/>
    </location>
</feature>
<evidence type="ECO:0000256" key="3">
    <source>
        <dbReference type="ARBA" id="ARBA00022982"/>
    </source>
</evidence>
<evidence type="ECO:0000256" key="5">
    <source>
        <dbReference type="ARBA" id="ARBA00023284"/>
    </source>
</evidence>
<evidence type="ECO:0000256" key="4">
    <source>
        <dbReference type="ARBA" id="ARBA00023157"/>
    </source>
</evidence>
<dbReference type="CDD" id="cd02947">
    <property type="entry name" value="TRX_family"/>
    <property type="match status" value="1"/>
</dbReference>
<gene>
    <name evidence="9" type="ORF">SAMN05216360_1314</name>
</gene>
<dbReference type="GO" id="GO:0015035">
    <property type="term" value="F:protein-disulfide reductase activity"/>
    <property type="evidence" value="ECO:0007669"/>
    <property type="project" value="InterPro"/>
</dbReference>
<dbReference type="InterPro" id="IPR017937">
    <property type="entry name" value="Thioredoxin_CS"/>
</dbReference>
<keyword evidence="3" id="KW-0249">Electron transport</keyword>
<evidence type="ECO:0000259" key="8">
    <source>
        <dbReference type="PROSITE" id="PS51352"/>
    </source>
</evidence>
<feature type="disulfide bond" description="Redox-active" evidence="7">
    <location>
        <begin position="31"/>
        <end position="34"/>
    </location>
</feature>
<dbReference type="Pfam" id="PF00085">
    <property type="entry name" value="Thioredoxin"/>
    <property type="match status" value="1"/>
</dbReference>
<keyword evidence="2" id="KW-0813">Transport</keyword>
<organism evidence="9 10">
    <name type="scientific">Methylobacterium phyllostachyos</name>
    <dbReference type="NCBI Taxonomy" id="582672"/>
    <lineage>
        <taxon>Bacteria</taxon>
        <taxon>Pseudomonadati</taxon>
        <taxon>Pseudomonadota</taxon>
        <taxon>Alphaproteobacteria</taxon>
        <taxon>Hyphomicrobiales</taxon>
        <taxon>Methylobacteriaceae</taxon>
        <taxon>Methylobacterium</taxon>
    </lineage>
</organism>
<dbReference type="InterPro" id="IPR036249">
    <property type="entry name" value="Thioredoxin-like_sf"/>
</dbReference>
<dbReference type="EMBL" id="FNHS01000031">
    <property type="protein sequence ID" value="SDO62710.1"/>
    <property type="molecule type" value="Genomic_DNA"/>
</dbReference>
<accession>A0A1H0L412</accession>
<evidence type="ECO:0000313" key="10">
    <source>
        <dbReference type="Proteomes" id="UP000198704"/>
    </source>
</evidence>
<dbReference type="InterPro" id="IPR005746">
    <property type="entry name" value="Thioredoxin"/>
</dbReference>
<sequence length="110" mass="11688">MTIPSVTDATFQAEVLDTAAPVLLKLWAPWCGPCRAMNPVIEEVAAEYADEIAVRAANIEADPAIAERLAVRGIPLLVLFRDGAEVGRVSGVLSKTRVCVFIDGHLGSAE</sequence>
<evidence type="ECO:0000313" key="9">
    <source>
        <dbReference type="EMBL" id="SDO62710.1"/>
    </source>
</evidence>
<dbReference type="PROSITE" id="PS51352">
    <property type="entry name" value="THIOREDOXIN_2"/>
    <property type="match status" value="1"/>
</dbReference>
<name>A0A1H0L412_9HYPH</name>
<dbReference type="SUPFAM" id="SSF52833">
    <property type="entry name" value="Thioredoxin-like"/>
    <property type="match status" value="1"/>
</dbReference>
<dbReference type="InterPro" id="IPR013766">
    <property type="entry name" value="Thioredoxin_domain"/>
</dbReference>
<proteinExistence type="inferred from homology"/>
<dbReference type="STRING" id="582672.SAMN05216360_1314"/>